<sequence>MILRPAQKIEVIKSNRQCKAGSIGYFVCQDPLLKYNAWQMAAVFTRYGKKGKRRISVSEFSTHMLDNSQLKGSDRKIIDIVKFVEKLDPRLDSTKRKSHKGYGTPAIYGVGGSIVKPIGIECKNLLNLDTWDFLGYITALSIYLNRLQHNKLSYQLVSMPLIIGWSEFVERKDVRLMSPDYMGYFIIQGLMHDAENKDKSFEDLYLDTFNDHAKRKECLDKIIMSMLMLKDRDAGYKSYILQVYNTMEANINEILSFYRKRKNDLKSVQKGEEEFKDNRFDSPLTSPRQQEALIKLSDKEKRIRHQFSTSGKKYIPYYPRREE</sequence>
<organism evidence="1">
    <name type="scientific">marine sediment metagenome</name>
    <dbReference type="NCBI Taxonomy" id="412755"/>
    <lineage>
        <taxon>unclassified sequences</taxon>
        <taxon>metagenomes</taxon>
        <taxon>ecological metagenomes</taxon>
    </lineage>
</organism>
<evidence type="ECO:0000313" key="1">
    <source>
        <dbReference type="EMBL" id="KKM97700.1"/>
    </source>
</evidence>
<proteinExistence type="predicted"/>
<name>A0A0F9P9K5_9ZZZZ</name>
<dbReference type="EMBL" id="LAZR01005716">
    <property type="protein sequence ID" value="KKM97700.1"/>
    <property type="molecule type" value="Genomic_DNA"/>
</dbReference>
<comment type="caution">
    <text evidence="1">The sequence shown here is derived from an EMBL/GenBank/DDBJ whole genome shotgun (WGS) entry which is preliminary data.</text>
</comment>
<dbReference type="AlphaFoldDB" id="A0A0F9P9K5"/>
<reference evidence="1" key="1">
    <citation type="journal article" date="2015" name="Nature">
        <title>Complex archaea that bridge the gap between prokaryotes and eukaryotes.</title>
        <authorList>
            <person name="Spang A."/>
            <person name="Saw J.H."/>
            <person name="Jorgensen S.L."/>
            <person name="Zaremba-Niedzwiedzka K."/>
            <person name="Martijn J."/>
            <person name="Lind A.E."/>
            <person name="van Eijk R."/>
            <person name="Schleper C."/>
            <person name="Guy L."/>
            <person name="Ettema T.J."/>
        </authorList>
    </citation>
    <scope>NUCLEOTIDE SEQUENCE</scope>
</reference>
<gene>
    <name evidence="1" type="ORF">LCGC14_1165420</name>
</gene>
<accession>A0A0F9P9K5</accession>
<protein>
    <submittedName>
        <fullName evidence="1">Uncharacterized protein</fullName>
    </submittedName>
</protein>